<dbReference type="Pfam" id="PF00512">
    <property type="entry name" value="HisKA"/>
    <property type="match status" value="1"/>
</dbReference>
<evidence type="ECO:0000256" key="9">
    <source>
        <dbReference type="SAM" id="Coils"/>
    </source>
</evidence>
<keyword evidence="6 14" id="KW-0418">Kinase</keyword>
<dbReference type="SUPFAM" id="SSF52172">
    <property type="entry name" value="CheY-like"/>
    <property type="match status" value="1"/>
</dbReference>
<evidence type="ECO:0000313" key="15">
    <source>
        <dbReference type="Proteomes" id="UP000232638"/>
    </source>
</evidence>
<organism evidence="14 15">
    <name type="scientific">Candidatus Thiodictyon syntrophicum</name>
    <dbReference type="NCBI Taxonomy" id="1166950"/>
    <lineage>
        <taxon>Bacteria</taxon>
        <taxon>Pseudomonadati</taxon>
        <taxon>Pseudomonadota</taxon>
        <taxon>Gammaproteobacteria</taxon>
        <taxon>Chromatiales</taxon>
        <taxon>Chromatiaceae</taxon>
        <taxon>Thiodictyon</taxon>
    </lineage>
</organism>
<dbReference type="KEGG" id="tsy:THSYN_15295"/>
<dbReference type="Proteomes" id="UP000232638">
    <property type="component" value="Chromosome"/>
</dbReference>
<evidence type="ECO:0000256" key="8">
    <source>
        <dbReference type="PROSITE-ProRule" id="PRU00169"/>
    </source>
</evidence>
<dbReference type="SMART" id="SM00388">
    <property type="entry name" value="HisKA"/>
    <property type="match status" value="1"/>
</dbReference>
<dbReference type="FunFam" id="3.30.565.10:FF:000010">
    <property type="entry name" value="Sensor histidine kinase RcsC"/>
    <property type="match status" value="1"/>
</dbReference>
<dbReference type="PROSITE" id="PS50110">
    <property type="entry name" value="RESPONSE_REGULATORY"/>
    <property type="match status" value="1"/>
</dbReference>
<comment type="subcellular location">
    <subcellularLocation>
        <location evidence="2">Membrane</location>
    </subcellularLocation>
</comment>
<evidence type="ECO:0000256" key="5">
    <source>
        <dbReference type="ARBA" id="ARBA00022679"/>
    </source>
</evidence>
<dbReference type="InterPro" id="IPR005467">
    <property type="entry name" value="His_kinase_dom"/>
</dbReference>
<keyword evidence="9" id="KW-0175">Coiled coil</keyword>
<dbReference type="SMART" id="SM00448">
    <property type="entry name" value="REC"/>
    <property type="match status" value="1"/>
</dbReference>
<dbReference type="InterPro" id="IPR036097">
    <property type="entry name" value="HisK_dim/P_sf"/>
</dbReference>
<feature type="transmembrane region" description="Helical" evidence="10">
    <location>
        <begin position="20"/>
        <end position="41"/>
    </location>
</feature>
<dbReference type="InterPro" id="IPR036890">
    <property type="entry name" value="HATPase_C_sf"/>
</dbReference>
<evidence type="ECO:0000256" key="10">
    <source>
        <dbReference type="SAM" id="Phobius"/>
    </source>
</evidence>
<name>A0A2K8U998_9GAMM</name>
<comment type="catalytic activity">
    <reaction evidence="1">
        <text>ATP + protein L-histidine = ADP + protein N-phospho-L-histidine.</text>
        <dbReference type="EC" id="2.7.13.3"/>
    </reaction>
</comment>
<dbReference type="PANTHER" id="PTHR45339:SF5">
    <property type="entry name" value="HISTIDINE KINASE"/>
    <property type="match status" value="1"/>
</dbReference>
<sequence>MKTRPPLLARLSFRVKTVLGIALIELVLLAVLVGLSLDYLASTKAQALAERAHSTADLFATLAKDAVLADDLASLETFADAVMRNPDVVYLRVTGNGRLLVARGEGTAAPAGAAGVLHAHAEIREAGAGFGRIAIGLSTAGQVQLVGQARGRLLGIALLEIGLVALFSLLLGSYLTRSLRALKMAAQEIAATGIAGGGLDHRVPVAGGDELAETARAFNRMAERLKASYEALDQARQAAETAAAQARAASAAAEAANAAKSRFLAHMSHELRTPLNAVLGSLDLTRDWTLLPDQRDQLAMADEAGQALLQLIDNVLDLSRIEAGELTLHPEPTALSEVAARAVAVVRPLARAKGLDLQIELGAEIPDRVLLDPLRLRQVLVNLAGNAVKFTDSGQVRLRVEALSPGAACRRLRFSVEDTGIGIAKDRQARLFDEFSQVQDQAACRHGGAGLGLAISQRIVHLLGGRITIDSEPGRGSRFSFELEVQAGAPRLAPVAAAQVRPTRLPGAAARRDLPVLLVDDVKTNRLVAAAALAKAGYSVRNAANGLEALEAVRREPIGSVLMDVSMPVMCGLEASRRIRALAGSVGEVPIIALTAHALKEEEERCRAAGMDDFITKPFAREHLLSVVGFWHGGSHGDDAVAPTPISL</sequence>
<dbReference type="PROSITE" id="PS50885">
    <property type="entry name" value="HAMP"/>
    <property type="match status" value="1"/>
</dbReference>
<keyword evidence="10" id="KW-1133">Transmembrane helix</keyword>
<dbReference type="SMART" id="SM00387">
    <property type="entry name" value="HATPase_c"/>
    <property type="match status" value="1"/>
</dbReference>
<dbReference type="AlphaFoldDB" id="A0A2K8U998"/>
<evidence type="ECO:0000256" key="4">
    <source>
        <dbReference type="ARBA" id="ARBA00022553"/>
    </source>
</evidence>
<proteinExistence type="predicted"/>
<dbReference type="Gene3D" id="1.10.287.130">
    <property type="match status" value="1"/>
</dbReference>
<gene>
    <name evidence="14" type="ORF">THSYN_15295</name>
</gene>
<feature type="domain" description="Histidine kinase" evidence="11">
    <location>
        <begin position="266"/>
        <end position="487"/>
    </location>
</feature>
<evidence type="ECO:0000256" key="2">
    <source>
        <dbReference type="ARBA" id="ARBA00004370"/>
    </source>
</evidence>
<keyword evidence="5" id="KW-0808">Transferase</keyword>
<protein>
    <recommendedName>
        <fullName evidence="3">histidine kinase</fullName>
        <ecNumber evidence="3">2.7.13.3</ecNumber>
    </recommendedName>
</protein>
<keyword evidence="15" id="KW-1185">Reference proteome</keyword>
<dbReference type="CDD" id="cd17546">
    <property type="entry name" value="REC_hyHK_CKI1_RcsC-like"/>
    <property type="match status" value="1"/>
</dbReference>
<feature type="modified residue" description="4-aspartylphosphate" evidence="8">
    <location>
        <position position="564"/>
    </location>
</feature>
<dbReference type="GO" id="GO:0000155">
    <property type="term" value="F:phosphorelay sensor kinase activity"/>
    <property type="evidence" value="ECO:0007669"/>
    <property type="project" value="InterPro"/>
</dbReference>
<dbReference type="GO" id="GO:0016020">
    <property type="term" value="C:membrane"/>
    <property type="evidence" value="ECO:0007669"/>
    <property type="project" value="UniProtKB-SubCell"/>
</dbReference>
<evidence type="ECO:0000259" key="13">
    <source>
        <dbReference type="PROSITE" id="PS50885"/>
    </source>
</evidence>
<feature type="domain" description="HAMP" evidence="13">
    <location>
        <begin position="173"/>
        <end position="230"/>
    </location>
</feature>
<dbReference type="SUPFAM" id="SSF47384">
    <property type="entry name" value="Homodimeric domain of signal transducing histidine kinase"/>
    <property type="match status" value="1"/>
</dbReference>
<dbReference type="InterPro" id="IPR001789">
    <property type="entry name" value="Sig_transdc_resp-reg_receiver"/>
</dbReference>
<dbReference type="Gene3D" id="3.40.50.2300">
    <property type="match status" value="1"/>
</dbReference>
<keyword evidence="7" id="KW-0902">Two-component regulatory system</keyword>
<evidence type="ECO:0000256" key="6">
    <source>
        <dbReference type="ARBA" id="ARBA00022777"/>
    </source>
</evidence>
<dbReference type="InterPro" id="IPR003594">
    <property type="entry name" value="HATPase_dom"/>
</dbReference>
<reference evidence="14 15" key="1">
    <citation type="submission" date="2017-03" db="EMBL/GenBank/DDBJ databases">
        <title>Complete genome sequence of Candidatus 'Thiodictyon syntrophicum' sp. nov. strain Cad16T, a photolithoautotroph purple sulfur bacterium isolated from an alpine meromictic lake.</title>
        <authorList>
            <person name="Luedin S.M."/>
            <person name="Pothier J.F."/>
            <person name="Danza F."/>
            <person name="Storelli N."/>
            <person name="Wittwer M."/>
            <person name="Tonolla M."/>
        </authorList>
    </citation>
    <scope>NUCLEOTIDE SEQUENCE [LARGE SCALE GENOMIC DNA]</scope>
    <source>
        <strain evidence="14 15">Cad16T</strain>
    </source>
</reference>
<dbReference type="EMBL" id="CP020370">
    <property type="protein sequence ID" value="AUB82178.1"/>
    <property type="molecule type" value="Genomic_DNA"/>
</dbReference>
<dbReference type="Gene3D" id="3.30.565.10">
    <property type="entry name" value="Histidine kinase-like ATPase, C-terminal domain"/>
    <property type="match status" value="1"/>
</dbReference>
<dbReference type="CDD" id="cd00082">
    <property type="entry name" value="HisKA"/>
    <property type="match status" value="1"/>
</dbReference>
<dbReference type="CDD" id="cd16922">
    <property type="entry name" value="HATPase_EvgS-ArcB-TorS-like"/>
    <property type="match status" value="1"/>
</dbReference>
<dbReference type="Pfam" id="PF00672">
    <property type="entry name" value="HAMP"/>
    <property type="match status" value="1"/>
</dbReference>
<feature type="domain" description="Response regulatory" evidence="12">
    <location>
        <begin position="515"/>
        <end position="632"/>
    </location>
</feature>
<dbReference type="SUPFAM" id="SSF158472">
    <property type="entry name" value="HAMP domain-like"/>
    <property type="match status" value="1"/>
</dbReference>
<dbReference type="SUPFAM" id="SSF55874">
    <property type="entry name" value="ATPase domain of HSP90 chaperone/DNA topoisomerase II/histidine kinase"/>
    <property type="match status" value="1"/>
</dbReference>
<dbReference type="Pfam" id="PF02518">
    <property type="entry name" value="HATPase_c"/>
    <property type="match status" value="1"/>
</dbReference>
<dbReference type="InterPro" id="IPR004358">
    <property type="entry name" value="Sig_transdc_His_kin-like_C"/>
</dbReference>
<evidence type="ECO:0000256" key="7">
    <source>
        <dbReference type="ARBA" id="ARBA00023012"/>
    </source>
</evidence>
<dbReference type="InterPro" id="IPR011006">
    <property type="entry name" value="CheY-like_superfamily"/>
</dbReference>
<evidence type="ECO:0000259" key="12">
    <source>
        <dbReference type="PROSITE" id="PS50110"/>
    </source>
</evidence>
<accession>A0A2K8U998</accession>
<keyword evidence="4 8" id="KW-0597">Phosphoprotein</keyword>
<evidence type="ECO:0000259" key="11">
    <source>
        <dbReference type="PROSITE" id="PS50109"/>
    </source>
</evidence>
<feature type="coiled-coil region" evidence="9">
    <location>
        <begin position="222"/>
        <end position="252"/>
    </location>
</feature>
<dbReference type="CDD" id="cd06225">
    <property type="entry name" value="HAMP"/>
    <property type="match status" value="1"/>
</dbReference>
<dbReference type="PANTHER" id="PTHR45339">
    <property type="entry name" value="HYBRID SIGNAL TRANSDUCTION HISTIDINE KINASE J"/>
    <property type="match status" value="1"/>
</dbReference>
<evidence type="ECO:0000256" key="1">
    <source>
        <dbReference type="ARBA" id="ARBA00000085"/>
    </source>
</evidence>
<dbReference type="Gene3D" id="6.10.340.10">
    <property type="match status" value="1"/>
</dbReference>
<dbReference type="EC" id="2.7.13.3" evidence="3"/>
<dbReference type="RefSeq" id="WP_100919919.1">
    <property type="nucleotide sequence ID" value="NZ_CP020370.1"/>
</dbReference>
<dbReference type="InterPro" id="IPR003660">
    <property type="entry name" value="HAMP_dom"/>
</dbReference>
<dbReference type="PROSITE" id="PS50109">
    <property type="entry name" value="HIS_KIN"/>
    <property type="match status" value="1"/>
</dbReference>
<dbReference type="Pfam" id="PF00072">
    <property type="entry name" value="Response_reg"/>
    <property type="match status" value="1"/>
</dbReference>
<evidence type="ECO:0000313" key="14">
    <source>
        <dbReference type="EMBL" id="AUB82178.1"/>
    </source>
</evidence>
<feature type="transmembrane region" description="Helical" evidence="10">
    <location>
        <begin position="153"/>
        <end position="175"/>
    </location>
</feature>
<dbReference type="SMART" id="SM00304">
    <property type="entry name" value="HAMP"/>
    <property type="match status" value="1"/>
</dbReference>
<dbReference type="InterPro" id="IPR003661">
    <property type="entry name" value="HisK_dim/P_dom"/>
</dbReference>
<dbReference type="OrthoDB" id="5563233at2"/>
<evidence type="ECO:0000256" key="3">
    <source>
        <dbReference type="ARBA" id="ARBA00012438"/>
    </source>
</evidence>
<dbReference type="PRINTS" id="PR00344">
    <property type="entry name" value="BCTRLSENSOR"/>
</dbReference>
<keyword evidence="10" id="KW-0472">Membrane</keyword>
<keyword evidence="10" id="KW-0812">Transmembrane</keyword>